<keyword evidence="2" id="KW-1133">Transmembrane helix</keyword>
<feature type="transmembrane region" description="Helical" evidence="2">
    <location>
        <begin position="114"/>
        <end position="135"/>
    </location>
</feature>
<evidence type="ECO:0000313" key="3">
    <source>
        <dbReference type="EMBL" id="MCZ3621259.1"/>
    </source>
</evidence>
<gene>
    <name evidence="3" type="ORF">L2772_00060</name>
    <name evidence="4" type="ORF">L2Z99_00060</name>
</gene>
<sequence length="357" mass="37736">MANIGEKLRSAREAMGLSIADVEKTTKIQSRYLTAIENSDFDKLPGDFYVRAFIRQYAQVVGLDGKELLAEYHQDVPETNSDEYVENSIDNKTEEVKKTTNSKKGMLKNQMPRIILGAGVVIVIVIIYVLITSLFRGSSQQASDAGDSVTVSSQSDSSSSSEKASSSTEKSHVKITRLGYGSYQVTGLKSNRNLVIHAGTNNLSASVTIDGETKWSGSISSDSKHTVKIPESAKSVSIYLSNDTGTKVTVGGKKIPYTPAGTSLNLRLTIGKVSSSSNSGTTQSSTTTTYSQSSSVATSSSSAYTQSSQASSSQTTTNQTNTNQTSQNTTNQNTGNTGTTDTTGNTGAGEGQNNGGQ</sequence>
<reference evidence="4" key="1">
    <citation type="submission" date="2022-01" db="EMBL/GenBank/DDBJ databases">
        <title>STING isolate genome collection.</title>
        <authorList>
            <person name="France M."/>
            <person name="Rutt L."/>
            <person name="Humphrys M."/>
            <person name="Ravel J."/>
        </authorList>
    </citation>
    <scope>NUCLEOTIDE SEQUENCE</scope>
    <source>
        <strain evidence="4">C0081E5</strain>
    </source>
</reference>
<accession>A0AAW5WWE6</accession>
<dbReference type="Pfam" id="PF13413">
    <property type="entry name" value="HTH_25"/>
    <property type="match status" value="1"/>
</dbReference>
<dbReference type="CDD" id="cd00093">
    <property type="entry name" value="HTH_XRE"/>
    <property type="match status" value="1"/>
</dbReference>
<dbReference type="InterPro" id="IPR001387">
    <property type="entry name" value="Cro/C1-type_HTH"/>
</dbReference>
<feature type="region of interest" description="Disordered" evidence="1">
    <location>
        <begin position="140"/>
        <end position="171"/>
    </location>
</feature>
<dbReference type="SUPFAM" id="SSF47413">
    <property type="entry name" value="lambda repressor-like DNA-binding domains"/>
    <property type="match status" value="1"/>
</dbReference>
<dbReference type="Gene3D" id="1.10.260.40">
    <property type="entry name" value="lambda repressor-like DNA-binding domains"/>
    <property type="match status" value="1"/>
</dbReference>
<evidence type="ECO:0000313" key="5">
    <source>
        <dbReference type="Proteomes" id="UP001211420"/>
    </source>
</evidence>
<dbReference type="Proteomes" id="UP001211566">
    <property type="component" value="Unassembled WGS sequence"/>
</dbReference>
<keyword evidence="5" id="KW-1185">Reference proteome</keyword>
<dbReference type="AlphaFoldDB" id="A0AAW5WWE6"/>
<dbReference type="RefSeq" id="WP_269255051.1">
    <property type="nucleotide sequence ID" value="NZ_JAKHEY010000001.1"/>
</dbReference>
<keyword evidence="2" id="KW-0472">Membrane</keyword>
<dbReference type="PANTHER" id="PTHR34475:SF1">
    <property type="entry name" value="CYTOSKELETON PROTEIN RODZ"/>
    <property type="match status" value="1"/>
</dbReference>
<evidence type="ECO:0000313" key="6">
    <source>
        <dbReference type="Proteomes" id="UP001211566"/>
    </source>
</evidence>
<evidence type="ECO:0000256" key="1">
    <source>
        <dbReference type="SAM" id="MobiDB-lite"/>
    </source>
</evidence>
<dbReference type="EMBL" id="JAKHPW010000001">
    <property type="protein sequence ID" value="MCZ3621259.1"/>
    <property type="molecule type" value="Genomic_DNA"/>
</dbReference>
<keyword evidence="2" id="KW-0812">Transmembrane</keyword>
<dbReference type="GO" id="GO:0003677">
    <property type="term" value="F:DNA binding"/>
    <property type="evidence" value="ECO:0007669"/>
    <property type="project" value="InterPro"/>
</dbReference>
<feature type="compositionally biased region" description="Gly residues" evidence="1">
    <location>
        <begin position="346"/>
        <end position="357"/>
    </location>
</feature>
<protein>
    <submittedName>
        <fullName evidence="4">Helix-turn-helix domain-containing protein</fullName>
    </submittedName>
</protein>
<feature type="region of interest" description="Disordered" evidence="1">
    <location>
        <begin position="273"/>
        <end position="357"/>
    </location>
</feature>
<reference evidence="3 5" key="2">
    <citation type="submission" date="2022-01" db="EMBL/GenBank/DDBJ databases">
        <title>VMRC isolate genome collection.</title>
        <authorList>
            <person name="France M."/>
            <person name="Rutt L."/>
            <person name="Humphrys M."/>
            <person name="Ravel J."/>
        </authorList>
    </citation>
    <scope>NUCLEOTIDE SEQUENCE [LARGE SCALE GENOMIC DNA]</scope>
    <source>
        <strain evidence="3 5">C0172B4</strain>
    </source>
</reference>
<organism evidence="4 6">
    <name type="scientific">Lactobacillus mulieris</name>
    <dbReference type="NCBI Taxonomy" id="2508708"/>
    <lineage>
        <taxon>Bacteria</taxon>
        <taxon>Bacillati</taxon>
        <taxon>Bacillota</taxon>
        <taxon>Bacilli</taxon>
        <taxon>Lactobacillales</taxon>
        <taxon>Lactobacillaceae</taxon>
        <taxon>Lactobacillus</taxon>
    </lineage>
</organism>
<feature type="compositionally biased region" description="Low complexity" evidence="1">
    <location>
        <begin position="147"/>
        <end position="168"/>
    </location>
</feature>
<dbReference type="InterPro" id="IPR050400">
    <property type="entry name" value="Bact_Cytoskel_RodZ"/>
</dbReference>
<dbReference type="Proteomes" id="UP001211420">
    <property type="component" value="Unassembled WGS sequence"/>
</dbReference>
<evidence type="ECO:0000256" key="2">
    <source>
        <dbReference type="SAM" id="Phobius"/>
    </source>
</evidence>
<name>A0AAW5WWE6_9LACO</name>
<dbReference type="PANTHER" id="PTHR34475">
    <property type="match status" value="1"/>
</dbReference>
<comment type="caution">
    <text evidence="4">The sequence shown here is derived from an EMBL/GenBank/DDBJ whole genome shotgun (WGS) entry which is preliminary data.</text>
</comment>
<dbReference type="EMBL" id="JAKHEY010000001">
    <property type="protein sequence ID" value="MCZ9677473.1"/>
    <property type="molecule type" value="Genomic_DNA"/>
</dbReference>
<dbReference type="InterPro" id="IPR010982">
    <property type="entry name" value="Lambda_DNA-bd_dom_sf"/>
</dbReference>
<proteinExistence type="predicted"/>
<evidence type="ECO:0000313" key="4">
    <source>
        <dbReference type="EMBL" id="MCZ9677473.1"/>
    </source>
</evidence>
<feature type="compositionally biased region" description="Low complexity" evidence="1">
    <location>
        <begin position="274"/>
        <end position="345"/>
    </location>
</feature>